<dbReference type="SMART" id="SM00344">
    <property type="entry name" value="HTH_ASNC"/>
    <property type="match status" value="1"/>
</dbReference>
<dbReference type="PRINTS" id="PR00033">
    <property type="entry name" value="HTHASNC"/>
</dbReference>
<dbReference type="InterPro" id="IPR036390">
    <property type="entry name" value="WH_DNA-bd_sf"/>
</dbReference>
<accession>A0ABS6ZNW9</accession>
<dbReference type="InterPro" id="IPR019887">
    <property type="entry name" value="Tscrpt_reg_AsnC/Lrp_C"/>
</dbReference>
<dbReference type="CDD" id="cd00090">
    <property type="entry name" value="HTH_ARSR"/>
    <property type="match status" value="1"/>
</dbReference>
<name>A0ABS6ZNW9_9GAMM</name>
<reference evidence="5 6" key="1">
    <citation type="submission" date="2021-07" db="EMBL/GenBank/DDBJ databases">
        <authorList>
            <person name="So Y."/>
        </authorList>
    </citation>
    <scope>NUCLEOTIDE SEQUENCE [LARGE SCALE GENOMIC DNA]</scope>
    <source>
        <strain evidence="5 6">Y3S6</strain>
    </source>
</reference>
<protein>
    <submittedName>
        <fullName evidence="5">Lrp/AsnC family transcriptional regulator</fullName>
    </submittedName>
</protein>
<evidence type="ECO:0000256" key="2">
    <source>
        <dbReference type="ARBA" id="ARBA00023125"/>
    </source>
</evidence>
<evidence type="ECO:0000256" key="1">
    <source>
        <dbReference type="ARBA" id="ARBA00023015"/>
    </source>
</evidence>
<dbReference type="Proteomes" id="UP000769617">
    <property type="component" value="Unassembled WGS sequence"/>
</dbReference>
<dbReference type="SUPFAM" id="SSF46785">
    <property type="entry name" value="Winged helix' DNA-binding domain"/>
    <property type="match status" value="1"/>
</dbReference>
<feature type="domain" description="HTH asnC-type" evidence="4">
    <location>
        <begin position="6"/>
        <end position="67"/>
    </location>
</feature>
<dbReference type="PANTHER" id="PTHR30154">
    <property type="entry name" value="LEUCINE-RESPONSIVE REGULATORY PROTEIN"/>
    <property type="match status" value="1"/>
</dbReference>
<dbReference type="InterPro" id="IPR019888">
    <property type="entry name" value="Tscrpt_reg_AsnC-like"/>
</dbReference>
<dbReference type="PANTHER" id="PTHR30154:SF34">
    <property type="entry name" value="TRANSCRIPTIONAL REGULATOR AZLB"/>
    <property type="match status" value="1"/>
</dbReference>
<dbReference type="InterPro" id="IPR000485">
    <property type="entry name" value="AsnC-type_HTH_dom"/>
</dbReference>
<sequence>MRNLKFDRIDRMLLEALQQDARLTTAELAELVSLSPSPCARRIRRLEQAGLIKRYRAELDKSRLGLTVTTFVQVRLDRHRQERVEAFEERMNDMPEVVQCHSVSGHFDYLLQVIVADMDAFEGWLRHFRQLEMVDTVDSSFAIRTVKENGSLPLPTH</sequence>
<gene>
    <name evidence="5" type="ORF">KPL81_11320</name>
</gene>
<dbReference type="InterPro" id="IPR036388">
    <property type="entry name" value="WH-like_DNA-bd_sf"/>
</dbReference>
<dbReference type="Pfam" id="PF13412">
    <property type="entry name" value="HTH_24"/>
    <property type="match status" value="1"/>
</dbReference>
<dbReference type="EMBL" id="JAHYCA010000003">
    <property type="protein sequence ID" value="MBW6391743.1"/>
    <property type="molecule type" value="Genomic_DNA"/>
</dbReference>
<evidence type="ECO:0000259" key="4">
    <source>
        <dbReference type="PROSITE" id="PS50956"/>
    </source>
</evidence>
<keyword evidence="1" id="KW-0805">Transcription regulation</keyword>
<evidence type="ECO:0000256" key="3">
    <source>
        <dbReference type="ARBA" id="ARBA00023163"/>
    </source>
</evidence>
<evidence type="ECO:0000313" key="6">
    <source>
        <dbReference type="Proteomes" id="UP000769617"/>
    </source>
</evidence>
<keyword evidence="3" id="KW-0804">Transcription</keyword>
<keyword evidence="2" id="KW-0238">DNA-binding</keyword>
<organism evidence="5 6">
    <name type="scientific">Billgrantia antri</name>
    <dbReference type="NCBI Taxonomy" id="2846777"/>
    <lineage>
        <taxon>Bacteria</taxon>
        <taxon>Pseudomonadati</taxon>
        <taxon>Pseudomonadota</taxon>
        <taxon>Gammaproteobacteria</taxon>
        <taxon>Oceanospirillales</taxon>
        <taxon>Halomonadaceae</taxon>
        <taxon>Billgrantia</taxon>
    </lineage>
</organism>
<comment type="caution">
    <text evidence="5">The sequence shown here is derived from an EMBL/GenBank/DDBJ whole genome shotgun (WGS) entry which is preliminary data.</text>
</comment>
<evidence type="ECO:0000313" key="5">
    <source>
        <dbReference type="EMBL" id="MBW6391743.1"/>
    </source>
</evidence>
<keyword evidence="6" id="KW-1185">Reference proteome</keyword>
<dbReference type="InterPro" id="IPR011991">
    <property type="entry name" value="ArsR-like_HTH"/>
</dbReference>
<proteinExistence type="predicted"/>
<dbReference type="Gene3D" id="1.10.10.10">
    <property type="entry name" value="Winged helix-like DNA-binding domain superfamily/Winged helix DNA-binding domain"/>
    <property type="match status" value="1"/>
</dbReference>
<dbReference type="PROSITE" id="PS50956">
    <property type="entry name" value="HTH_ASNC_2"/>
    <property type="match status" value="1"/>
</dbReference>
<dbReference type="Gene3D" id="3.30.70.920">
    <property type="match status" value="1"/>
</dbReference>
<dbReference type="RefSeq" id="WP_209473286.1">
    <property type="nucleotide sequence ID" value="NZ_JAHYCA010000003.1"/>
</dbReference>
<dbReference type="Pfam" id="PF01037">
    <property type="entry name" value="AsnC_trans_reg"/>
    <property type="match status" value="1"/>
</dbReference>